<proteinExistence type="predicted"/>
<evidence type="ECO:0000313" key="1">
    <source>
        <dbReference type="EMBL" id="MPM31514.1"/>
    </source>
</evidence>
<name>A0A644YZY7_9ZZZZ</name>
<organism evidence="1">
    <name type="scientific">bioreactor metagenome</name>
    <dbReference type="NCBI Taxonomy" id="1076179"/>
    <lineage>
        <taxon>unclassified sequences</taxon>
        <taxon>metagenomes</taxon>
        <taxon>ecological metagenomes</taxon>
    </lineage>
</organism>
<dbReference type="EMBL" id="VSSQ01006094">
    <property type="protein sequence ID" value="MPM31514.1"/>
    <property type="molecule type" value="Genomic_DNA"/>
</dbReference>
<dbReference type="Gene3D" id="3.40.50.2000">
    <property type="entry name" value="Glycogen Phosphorylase B"/>
    <property type="match status" value="1"/>
</dbReference>
<gene>
    <name evidence="1" type="ORF">SDC9_78069</name>
</gene>
<dbReference type="SUPFAM" id="SSF53756">
    <property type="entry name" value="UDP-Glycosyltransferase/glycogen phosphorylase"/>
    <property type="match status" value="1"/>
</dbReference>
<protein>
    <recommendedName>
        <fullName evidence="2">Glycosyl transferase family 1 domain-containing protein</fullName>
    </recommendedName>
</protein>
<evidence type="ECO:0008006" key="2">
    <source>
        <dbReference type="Google" id="ProtNLM"/>
    </source>
</evidence>
<comment type="caution">
    <text evidence="1">The sequence shown here is derived from an EMBL/GenBank/DDBJ whole genome shotgun (WGS) entry which is preliminary data.</text>
</comment>
<reference evidence="1" key="1">
    <citation type="submission" date="2019-08" db="EMBL/GenBank/DDBJ databases">
        <authorList>
            <person name="Kucharzyk K."/>
            <person name="Murdoch R.W."/>
            <person name="Higgins S."/>
            <person name="Loffler F."/>
        </authorList>
    </citation>
    <scope>NUCLEOTIDE SEQUENCE</scope>
</reference>
<dbReference type="AlphaFoldDB" id="A0A644YZY7"/>
<sequence length="377" mass="43718">MKTEKKLIIYAGKFELPDKNAEAQRVMANAKGFRMLGYTVIFLGISHDRTTSTNLQNTLTIHSDFECYYKPYPKSLFNWVKHITSSTELVSILEMHQNEVAAVLLYNYPAFAMYRIMQYCKRRAIKIISDCTEWYAPFTKHTRPSLIKLIDTEWRMRILNKHVDYLIAISTYLYDYYQDKVPTVRIPPLVDIDDEKWKMPDVNRQKELTILYAGSPGKKDRLDIVVTGVLKSPIPISFWVIGLNQADFCALYPEFFQVDLTKITFLGRLSHNEVIAKICQADYSCFFRDDTRMSHAGFPTKFVESITAGVPVFTNATSDIKEYADKVGSCIILDEISYPSILEGLIEANLQRNRIAERDFFDYRKYLPEFEKIVALL</sequence>
<accession>A0A644YZY7</accession>